<evidence type="ECO:0000313" key="8">
    <source>
        <dbReference type="RefSeq" id="XP_030079613.1"/>
    </source>
</evidence>
<dbReference type="RefSeq" id="XP_030079617.1">
    <property type="nucleotide sequence ID" value="XM_030223757.1"/>
</dbReference>
<evidence type="ECO:0000259" key="6">
    <source>
        <dbReference type="SMART" id="SM01332"/>
    </source>
</evidence>
<keyword evidence="1" id="KW-0132">Cell division</keyword>
<dbReference type="Proteomes" id="UP000504633">
    <property type="component" value="Unplaced"/>
</dbReference>
<dbReference type="RefSeq" id="XP_030079615.1">
    <property type="nucleotide sequence ID" value="XM_030223755.1"/>
</dbReference>
<evidence type="ECO:0000313" key="11">
    <source>
        <dbReference type="RefSeq" id="XP_030079616.1"/>
    </source>
</evidence>
<dbReference type="OrthoDB" id="306099at2759"/>
<dbReference type="SMART" id="SM01332">
    <property type="entry name" value="Cyclin_C"/>
    <property type="match status" value="1"/>
</dbReference>
<dbReference type="FunFam" id="1.10.472.10:FF:000003">
    <property type="entry name" value="G1/S-specific cyclin-D2"/>
    <property type="match status" value="1"/>
</dbReference>
<feature type="domain" description="Cyclin C-terminal" evidence="6">
    <location>
        <begin position="275"/>
        <end position="411"/>
    </location>
</feature>
<dbReference type="RefSeq" id="XP_030079616.1">
    <property type="nucleotide sequence ID" value="XM_030223756.1"/>
</dbReference>
<dbReference type="SMART" id="SM00385">
    <property type="entry name" value="CYCLIN"/>
    <property type="match status" value="1"/>
</dbReference>
<dbReference type="AlphaFoldDB" id="A0A6J2STR1"/>
<evidence type="ECO:0000256" key="1">
    <source>
        <dbReference type="ARBA" id="ARBA00022618"/>
    </source>
</evidence>
<dbReference type="PANTHER" id="PTHR10177">
    <property type="entry name" value="CYCLINS"/>
    <property type="match status" value="1"/>
</dbReference>
<evidence type="ECO:0000313" key="12">
    <source>
        <dbReference type="RefSeq" id="XP_030079617.1"/>
    </source>
</evidence>
<evidence type="ECO:0000256" key="3">
    <source>
        <dbReference type="ARBA" id="ARBA00023306"/>
    </source>
</evidence>
<dbReference type="InterPro" id="IPR004367">
    <property type="entry name" value="Cyclin_C-dom"/>
</dbReference>
<dbReference type="RefSeq" id="XP_030079613.1">
    <property type="nucleotide sequence ID" value="XM_030223753.1"/>
</dbReference>
<dbReference type="PROSITE" id="PS00292">
    <property type="entry name" value="CYCLINS"/>
    <property type="match status" value="1"/>
</dbReference>
<protein>
    <submittedName>
        <fullName evidence="8 9">G1/S-specific cyclin-D1</fullName>
    </submittedName>
</protein>
<dbReference type="SUPFAM" id="SSF47954">
    <property type="entry name" value="Cyclin-like"/>
    <property type="match status" value="2"/>
</dbReference>
<dbReference type="InterPro" id="IPR039361">
    <property type="entry name" value="Cyclin"/>
</dbReference>
<gene>
    <name evidence="8 9 10 11 12" type="primary">LOC111596963</name>
</gene>
<evidence type="ECO:0000313" key="9">
    <source>
        <dbReference type="RefSeq" id="XP_030079614.1"/>
    </source>
</evidence>
<dbReference type="GO" id="GO:0000278">
    <property type="term" value="P:mitotic cell cycle"/>
    <property type="evidence" value="ECO:0007669"/>
    <property type="project" value="UniProtKB-ARBA"/>
</dbReference>
<dbReference type="InterPro" id="IPR036915">
    <property type="entry name" value="Cyclin-like_sf"/>
</dbReference>
<dbReference type="InterPro" id="IPR006671">
    <property type="entry name" value="Cyclin_N"/>
</dbReference>
<dbReference type="InterPro" id="IPR013763">
    <property type="entry name" value="Cyclin-like_dom"/>
</dbReference>
<dbReference type="Gene3D" id="1.10.472.10">
    <property type="entry name" value="Cyclin-like"/>
    <property type="match status" value="2"/>
</dbReference>
<proteinExistence type="inferred from homology"/>
<evidence type="ECO:0000313" key="7">
    <source>
        <dbReference type="Proteomes" id="UP000504633"/>
    </source>
</evidence>
<dbReference type="Pfam" id="PF02984">
    <property type="entry name" value="Cyclin_C"/>
    <property type="match status" value="1"/>
</dbReference>
<sequence length="432" mass="48955">MDLLCTESIVTHSELSLYSESISCSSACFSTIKKCSTSGSAIVKRDPAESVNVPIACNMSNLMYVLSSVATPISATKSTKQPQQRKSTSCQILSKLCPHRQCNINTSWMCTAVKKGTDEADDKHFAYENAHMIVTDPIFKTDRCLKNALKSEENHEQILGTHFNTVQKDITPAMRKIVAQWMMEVCVEEKCQEEVVLLAINYMDRFLSTKSVRKTHLQTLAAACLLLASKLREPSCRALSAELLVFYTDNSICKGDLIKWELYVLSRLGWDLSSMTPLDFLELLIIQLPVRCKIFSGLNIEKVRSHAQTLISLAAQEYRFSKYAASTIAASSIATSINAVKWHIFTDDNIHFLFSFFTDLTSIKQDQLQQCILYMNAICKEHSHKLQPFILDDEKPEPISGYYKSPYYEPDYCHQKHIMSIYQNSKLQTQPQ</sequence>
<organism evidence="7 12">
    <name type="scientific">Drosophila hydei</name>
    <name type="common">Fruit fly</name>
    <dbReference type="NCBI Taxonomy" id="7224"/>
    <lineage>
        <taxon>Eukaryota</taxon>
        <taxon>Metazoa</taxon>
        <taxon>Ecdysozoa</taxon>
        <taxon>Arthropoda</taxon>
        <taxon>Hexapoda</taxon>
        <taxon>Insecta</taxon>
        <taxon>Pterygota</taxon>
        <taxon>Neoptera</taxon>
        <taxon>Endopterygota</taxon>
        <taxon>Diptera</taxon>
        <taxon>Brachycera</taxon>
        <taxon>Muscomorpha</taxon>
        <taxon>Ephydroidea</taxon>
        <taxon>Drosophilidae</taxon>
        <taxon>Drosophila</taxon>
    </lineage>
</organism>
<dbReference type="GeneID" id="111596963"/>
<dbReference type="GO" id="GO:0051301">
    <property type="term" value="P:cell division"/>
    <property type="evidence" value="ECO:0007669"/>
    <property type="project" value="UniProtKB-KW"/>
</dbReference>
<dbReference type="OMA" id="TCENIHI"/>
<dbReference type="RefSeq" id="XP_030079614.1">
    <property type="nucleotide sequence ID" value="XM_030223754.1"/>
</dbReference>
<comment type="similarity">
    <text evidence="4">Belongs to the cyclin family.</text>
</comment>
<name>A0A6J2STR1_DROHY</name>
<keyword evidence="7" id="KW-1185">Reference proteome</keyword>
<feature type="domain" description="Cyclin-like" evidence="5">
    <location>
        <begin position="180"/>
        <end position="266"/>
    </location>
</feature>
<accession>A0A6J2STR1</accession>
<dbReference type="InterPro" id="IPR048258">
    <property type="entry name" value="Cyclins_cyclin-box"/>
</dbReference>
<reference evidence="8 9" key="1">
    <citation type="submission" date="2025-04" db="UniProtKB">
        <authorList>
            <consortium name="RefSeq"/>
        </authorList>
    </citation>
    <scope>IDENTIFICATION</scope>
    <source>
        <strain evidence="8 9">15085-1641.00</strain>
        <tissue evidence="8 9">Whole body</tissue>
    </source>
</reference>
<dbReference type="KEGG" id="dhe:111596963"/>
<dbReference type="CDD" id="cd20516">
    <property type="entry name" value="CYCLIN_CCND_rpt2"/>
    <property type="match status" value="1"/>
</dbReference>
<evidence type="ECO:0000256" key="4">
    <source>
        <dbReference type="RuleBase" id="RU000383"/>
    </source>
</evidence>
<keyword evidence="2 4" id="KW-0195">Cyclin</keyword>
<keyword evidence="3" id="KW-0131">Cell cycle</keyword>
<evidence type="ECO:0000256" key="2">
    <source>
        <dbReference type="ARBA" id="ARBA00023127"/>
    </source>
</evidence>
<evidence type="ECO:0000313" key="10">
    <source>
        <dbReference type="RefSeq" id="XP_030079615.1"/>
    </source>
</evidence>
<evidence type="ECO:0000259" key="5">
    <source>
        <dbReference type="SMART" id="SM00385"/>
    </source>
</evidence>
<dbReference type="Pfam" id="PF00134">
    <property type="entry name" value="Cyclin_N"/>
    <property type="match status" value="1"/>
</dbReference>